<dbReference type="EMBL" id="CAJOBJ010096255">
    <property type="protein sequence ID" value="CAF4566094.1"/>
    <property type="molecule type" value="Genomic_DNA"/>
</dbReference>
<dbReference type="EMBL" id="CAJOBH010123364">
    <property type="protein sequence ID" value="CAF4722853.1"/>
    <property type="molecule type" value="Genomic_DNA"/>
</dbReference>
<accession>A0A8S3ANW9</accession>
<dbReference type="Proteomes" id="UP000681967">
    <property type="component" value="Unassembled WGS sequence"/>
</dbReference>
<gene>
    <name evidence="2" type="ORF">BYL167_LOCUS44947</name>
    <name evidence="1" type="ORF">GIL414_LOCUS37461</name>
</gene>
<sequence>MESQQRAELLVNATNQTQYLLSEKAPLSFETITLYGRHEFGKVYDQNMDKGDSA</sequence>
<evidence type="ECO:0000313" key="3">
    <source>
        <dbReference type="Proteomes" id="UP000681967"/>
    </source>
</evidence>
<dbReference type="Proteomes" id="UP000681720">
    <property type="component" value="Unassembled WGS sequence"/>
</dbReference>
<proteinExistence type="predicted"/>
<dbReference type="AlphaFoldDB" id="A0A8S3ANW9"/>
<reference evidence="2" key="1">
    <citation type="submission" date="2021-02" db="EMBL/GenBank/DDBJ databases">
        <authorList>
            <person name="Nowell W R."/>
        </authorList>
    </citation>
    <scope>NUCLEOTIDE SEQUENCE</scope>
</reference>
<feature type="non-terminal residue" evidence="2">
    <location>
        <position position="54"/>
    </location>
</feature>
<name>A0A8S3ANW9_9BILA</name>
<protein>
    <submittedName>
        <fullName evidence="2">Uncharacterized protein</fullName>
    </submittedName>
</protein>
<evidence type="ECO:0000313" key="1">
    <source>
        <dbReference type="EMBL" id="CAF4566094.1"/>
    </source>
</evidence>
<evidence type="ECO:0000313" key="2">
    <source>
        <dbReference type="EMBL" id="CAF4722853.1"/>
    </source>
</evidence>
<comment type="caution">
    <text evidence="2">The sequence shown here is derived from an EMBL/GenBank/DDBJ whole genome shotgun (WGS) entry which is preliminary data.</text>
</comment>
<organism evidence="2 3">
    <name type="scientific">Rotaria magnacalcarata</name>
    <dbReference type="NCBI Taxonomy" id="392030"/>
    <lineage>
        <taxon>Eukaryota</taxon>
        <taxon>Metazoa</taxon>
        <taxon>Spiralia</taxon>
        <taxon>Gnathifera</taxon>
        <taxon>Rotifera</taxon>
        <taxon>Eurotatoria</taxon>
        <taxon>Bdelloidea</taxon>
        <taxon>Philodinida</taxon>
        <taxon>Philodinidae</taxon>
        <taxon>Rotaria</taxon>
    </lineage>
</organism>